<dbReference type="EMBL" id="JAUSWA010000004">
    <property type="protein sequence ID" value="MDQ0492760.1"/>
    <property type="molecule type" value="Genomic_DNA"/>
</dbReference>
<keyword evidence="3" id="KW-1185">Reference proteome</keyword>
<comment type="caution">
    <text evidence="2">The sequence shown here is derived from an EMBL/GenBank/DDBJ whole genome shotgun (WGS) entry which is preliminary data.</text>
</comment>
<gene>
    <name evidence="2" type="ORF">QOZ95_000910</name>
</gene>
<sequence>MNKEQFVALGLTEELATKAAEASAEELKGFVPKTRFDEVNEAKKQAEKDRDSVGGQLEELKKSAGASEELKTQIEKLQGENKATKDQYEAKLKEMSLNTALKLALNGQAHDPDIVAGLLDKTKIELDDNGAVKGGLDDQLTGLRESKAFLFVPKEEPKPGFQPQGVKPADGAGGKQDPGKKETNYGKLAAQGKADNETLAKARADYFQ</sequence>
<dbReference type="Proteomes" id="UP001242811">
    <property type="component" value="Unassembled WGS sequence"/>
</dbReference>
<evidence type="ECO:0008006" key="4">
    <source>
        <dbReference type="Google" id="ProtNLM"/>
    </source>
</evidence>
<feature type="region of interest" description="Disordered" evidence="1">
    <location>
        <begin position="153"/>
        <end position="194"/>
    </location>
</feature>
<dbReference type="RefSeq" id="WP_152380842.1">
    <property type="nucleotide sequence ID" value="NZ_CP045298.1"/>
</dbReference>
<dbReference type="InterPro" id="IPR009636">
    <property type="entry name" value="SCAF"/>
</dbReference>
<accession>A0ABU0KVW8</accession>
<feature type="region of interest" description="Disordered" evidence="1">
    <location>
        <begin position="41"/>
        <end position="69"/>
    </location>
</feature>
<evidence type="ECO:0000313" key="2">
    <source>
        <dbReference type="EMBL" id="MDQ0492760.1"/>
    </source>
</evidence>
<dbReference type="Pfam" id="PF06810">
    <property type="entry name" value="Phage_scaffold"/>
    <property type="match status" value="1"/>
</dbReference>
<protein>
    <recommendedName>
        <fullName evidence="4">Phage minor structural protein GP20</fullName>
    </recommendedName>
</protein>
<evidence type="ECO:0000256" key="1">
    <source>
        <dbReference type="SAM" id="MobiDB-lite"/>
    </source>
</evidence>
<organism evidence="2 3">
    <name type="scientific">Paenibacillus brasilensis</name>
    <dbReference type="NCBI Taxonomy" id="128574"/>
    <lineage>
        <taxon>Bacteria</taxon>
        <taxon>Bacillati</taxon>
        <taxon>Bacillota</taxon>
        <taxon>Bacilli</taxon>
        <taxon>Bacillales</taxon>
        <taxon>Paenibacillaceae</taxon>
        <taxon>Paenibacillus</taxon>
    </lineage>
</organism>
<reference evidence="2 3" key="1">
    <citation type="submission" date="2023-07" db="EMBL/GenBank/DDBJ databases">
        <title>Genomic Encyclopedia of Type Strains, Phase IV (KMG-IV): sequencing the most valuable type-strain genomes for metagenomic binning, comparative biology and taxonomic classification.</title>
        <authorList>
            <person name="Goeker M."/>
        </authorList>
    </citation>
    <scope>NUCLEOTIDE SEQUENCE [LARGE SCALE GENOMIC DNA]</scope>
    <source>
        <strain evidence="2 3">DSM 14914</strain>
    </source>
</reference>
<evidence type="ECO:0000313" key="3">
    <source>
        <dbReference type="Proteomes" id="UP001242811"/>
    </source>
</evidence>
<name>A0ABU0KVW8_9BACL</name>
<proteinExistence type="predicted"/>